<dbReference type="Pfam" id="PF13727">
    <property type="entry name" value="CoA_binding_3"/>
    <property type="match status" value="1"/>
</dbReference>
<accession>A0ABW3N7X9</accession>
<reference evidence="10" key="1">
    <citation type="journal article" date="2019" name="Int. J. Syst. Evol. Microbiol.">
        <title>The Global Catalogue of Microorganisms (GCM) 10K type strain sequencing project: providing services to taxonomists for standard genome sequencing and annotation.</title>
        <authorList>
            <consortium name="The Broad Institute Genomics Platform"/>
            <consortium name="The Broad Institute Genome Sequencing Center for Infectious Disease"/>
            <person name="Wu L."/>
            <person name="Ma J."/>
        </authorList>
    </citation>
    <scope>NUCLEOTIDE SEQUENCE [LARGE SCALE GENOMIC DNA]</scope>
    <source>
        <strain evidence="10">CCUG 62215</strain>
    </source>
</reference>
<comment type="caution">
    <text evidence="9">The sequence shown here is derived from an EMBL/GenBank/DDBJ whole genome shotgun (WGS) entry which is preliminary data.</text>
</comment>
<evidence type="ECO:0000256" key="7">
    <source>
        <dbReference type="SAM" id="Phobius"/>
    </source>
</evidence>
<dbReference type="RefSeq" id="WP_386128521.1">
    <property type="nucleotide sequence ID" value="NZ_JBHTJL010000009.1"/>
</dbReference>
<dbReference type="Pfam" id="PF02397">
    <property type="entry name" value="Bac_transf"/>
    <property type="match status" value="1"/>
</dbReference>
<feature type="transmembrane region" description="Helical" evidence="7">
    <location>
        <begin position="52"/>
        <end position="69"/>
    </location>
</feature>
<evidence type="ECO:0000256" key="2">
    <source>
        <dbReference type="ARBA" id="ARBA00006464"/>
    </source>
</evidence>
<evidence type="ECO:0000256" key="3">
    <source>
        <dbReference type="ARBA" id="ARBA00022679"/>
    </source>
</evidence>
<evidence type="ECO:0000256" key="4">
    <source>
        <dbReference type="ARBA" id="ARBA00022692"/>
    </source>
</evidence>
<evidence type="ECO:0000313" key="9">
    <source>
        <dbReference type="EMBL" id="MFD1062555.1"/>
    </source>
</evidence>
<dbReference type="PANTHER" id="PTHR30576:SF0">
    <property type="entry name" value="UNDECAPRENYL-PHOSPHATE N-ACETYLGALACTOSAMINYL 1-PHOSPHATE TRANSFERASE-RELATED"/>
    <property type="match status" value="1"/>
</dbReference>
<feature type="domain" description="Bacterial sugar transferase" evidence="8">
    <location>
        <begin position="276"/>
        <end position="462"/>
    </location>
</feature>
<dbReference type="Gene3D" id="3.40.50.720">
    <property type="entry name" value="NAD(P)-binding Rossmann-like Domain"/>
    <property type="match status" value="1"/>
</dbReference>
<evidence type="ECO:0000256" key="1">
    <source>
        <dbReference type="ARBA" id="ARBA00004141"/>
    </source>
</evidence>
<evidence type="ECO:0000256" key="6">
    <source>
        <dbReference type="ARBA" id="ARBA00023136"/>
    </source>
</evidence>
<comment type="similarity">
    <text evidence="2">Belongs to the bacterial sugar transferase family.</text>
</comment>
<feature type="transmembrane region" description="Helical" evidence="7">
    <location>
        <begin position="81"/>
        <end position="103"/>
    </location>
</feature>
<keyword evidence="3" id="KW-0808">Transferase</keyword>
<proteinExistence type="inferred from homology"/>
<feature type="transmembrane region" description="Helical" evidence="7">
    <location>
        <begin position="12"/>
        <end position="32"/>
    </location>
</feature>
<feature type="transmembrane region" description="Helical" evidence="7">
    <location>
        <begin position="115"/>
        <end position="135"/>
    </location>
</feature>
<keyword evidence="4 7" id="KW-0812">Transmembrane</keyword>
<name>A0ABW3N7X9_9FLAO</name>
<dbReference type="InterPro" id="IPR017475">
    <property type="entry name" value="EPS_sugar_tfrase"/>
</dbReference>
<evidence type="ECO:0000313" key="10">
    <source>
        <dbReference type="Proteomes" id="UP001597013"/>
    </source>
</evidence>
<evidence type="ECO:0000256" key="5">
    <source>
        <dbReference type="ARBA" id="ARBA00022989"/>
    </source>
</evidence>
<comment type="subcellular location">
    <subcellularLocation>
        <location evidence="1">Membrane</location>
        <topology evidence="1">Multi-pass membrane protein</topology>
    </subcellularLocation>
</comment>
<dbReference type="NCBIfam" id="TIGR03025">
    <property type="entry name" value="EPS_sugtrans"/>
    <property type="match status" value="1"/>
</dbReference>
<sequence length="469" mass="55111">MEYIRGRFSWFIRPALIVFDICIVIFFASYFIDFKTFGLPYWSIGFLKSKATVFAIYASLSWIISAYSIKFYHVYRYTTALNIFGLFVRQSFLFFIIVFAFIGFYRSIEIDKMTIIKYLVFTMSAVGFFKFLMFYSLRAYRKFLNGNHRRIIIVGSNDNALELKNFFKEKEKYGYNLLGVYSNQDISNLAGSIDDALKYTKDNEGLDEVYCAMDELSELELNTFVKHAELNRFNIKFIPDTTNFLNKRLRADFYNYQPVLSIQQVSLNKPFNRVLKRAFDVIFSTLVIVFVLSWLSVILFILIKLESKGPLFFKHKRNGINYKEFNCYKYRSLKINSSKSETYVKQKDERVTKIGNFLRKTSLDELPQFINVFKGEMSVVGPRPHMLAYTQAYSKKIDPYNFIFRHNVKPGITGLAQIKGFRGEIKSDEDIVNRVKFDIFYIENWSILLDLDIIGRTIVSIFKGDEKAY</sequence>
<protein>
    <submittedName>
        <fullName evidence="9">Exopolysaccharide biosynthesis polyprenyl glycosylphosphotransferase</fullName>
    </submittedName>
</protein>
<keyword evidence="6 7" id="KW-0472">Membrane</keyword>
<feature type="transmembrane region" description="Helical" evidence="7">
    <location>
        <begin position="281"/>
        <end position="303"/>
    </location>
</feature>
<dbReference type="Proteomes" id="UP001597013">
    <property type="component" value="Unassembled WGS sequence"/>
</dbReference>
<gene>
    <name evidence="9" type="ORF">ACFQ1Q_04795</name>
</gene>
<keyword evidence="5 7" id="KW-1133">Transmembrane helix</keyword>
<dbReference type="InterPro" id="IPR003362">
    <property type="entry name" value="Bact_transf"/>
</dbReference>
<dbReference type="PANTHER" id="PTHR30576">
    <property type="entry name" value="COLANIC BIOSYNTHESIS UDP-GLUCOSE LIPID CARRIER TRANSFERASE"/>
    <property type="match status" value="1"/>
</dbReference>
<dbReference type="EMBL" id="JBHTJL010000009">
    <property type="protein sequence ID" value="MFD1062555.1"/>
    <property type="molecule type" value="Genomic_DNA"/>
</dbReference>
<organism evidence="9 10">
    <name type="scientific">Winogradskyella litorisediminis</name>
    <dbReference type="NCBI Taxonomy" id="1156618"/>
    <lineage>
        <taxon>Bacteria</taxon>
        <taxon>Pseudomonadati</taxon>
        <taxon>Bacteroidota</taxon>
        <taxon>Flavobacteriia</taxon>
        <taxon>Flavobacteriales</taxon>
        <taxon>Flavobacteriaceae</taxon>
        <taxon>Winogradskyella</taxon>
    </lineage>
</organism>
<evidence type="ECO:0000259" key="8">
    <source>
        <dbReference type="Pfam" id="PF02397"/>
    </source>
</evidence>
<keyword evidence="10" id="KW-1185">Reference proteome</keyword>